<dbReference type="InterPro" id="IPR051094">
    <property type="entry name" value="Diverse_Catalytic_Enzymes"/>
</dbReference>
<evidence type="ECO:0000259" key="1">
    <source>
        <dbReference type="PROSITE" id="PS51831"/>
    </source>
</evidence>
<dbReference type="SMART" id="SM00471">
    <property type="entry name" value="HDc"/>
    <property type="match status" value="1"/>
</dbReference>
<dbReference type="InterPro" id="IPR003607">
    <property type="entry name" value="HD/PDEase_dom"/>
</dbReference>
<protein>
    <recommendedName>
        <fullName evidence="1">HD domain-containing protein</fullName>
    </recommendedName>
</protein>
<name>A0A1H2VCB6_9BACI</name>
<dbReference type="PROSITE" id="PS51831">
    <property type="entry name" value="HD"/>
    <property type="match status" value="1"/>
</dbReference>
<dbReference type="PANTHER" id="PTHR35795">
    <property type="entry name" value="SLR1885 PROTEIN"/>
    <property type="match status" value="1"/>
</dbReference>
<dbReference type="Pfam" id="PF01966">
    <property type="entry name" value="HD"/>
    <property type="match status" value="1"/>
</dbReference>
<proteinExistence type="predicted"/>
<evidence type="ECO:0000313" key="2">
    <source>
        <dbReference type="EMBL" id="SDW65890.1"/>
    </source>
</evidence>
<dbReference type="PANTHER" id="PTHR35795:SF1">
    <property type="entry name" value="BIS(5'-NUCLEOSYL)-TETRAPHOSPHATASE, SYMMETRICAL"/>
    <property type="match status" value="1"/>
</dbReference>
<keyword evidence="3" id="KW-1185">Reference proteome</keyword>
<dbReference type="InterPro" id="IPR006674">
    <property type="entry name" value="HD_domain"/>
</dbReference>
<gene>
    <name evidence="2" type="ORF">SAMN05421781_2021</name>
</gene>
<sequence length="175" mass="20085">MSRVTMIDIYKHPITQKYVRRSGLAHAIRVADIALELARERNVDVDLAVKAGFLHDMGHYLFYKNGKWDFEEYRTNDIHAIKGAERAHKLLIRLGEEPSRAKEVSMAVLLHTDSYLPAANIQRTPLQQVVADADELDEEPSGRHHYRTITEDEAFTRLHSLDERLEQAVAEAMHS</sequence>
<dbReference type="NCBIfam" id="TIGR00277">
    <property type="entry name" value="HDIG"/>
    <property type="match status" value="1"/>
</dbReference>
<reference evidence="2 3" key="1">
    <citation type="submission" date="2016-10" db="EMBL/GenBank/DDBJ databases">
        <authorList>
            <person name="de Groot N.N."/>
        </authorList>
    </citation>
    <scope>NUCLEOTIDE SEQUENCE [LARGE SCALE GENOMIC DNA]</scope>
    <source>
        <strain evidence="2 3">DSM 23126</strain>
    </source>
</reference>
<accession>A0A1H2VCB6</accession>
<dbReference type="Proteomes" id="UP000199488">
    <property type="component" value="Unassembled WGS sequence"/>
</dbReference>
<organism evidence="2 3">
    <name type="scientific">Marinococcus luteus</name>
    <dbReference type="NCBI Taxonomy" id="1122204"/>
    <lineage>
        <taxon>Bacteria</taxon>
        <taxon>Bacillati</taxon>
        <taxon>Bacillota</taxon>
        <taxon>Bacilli</taxon>
        <taxon>Bacillales</taxon>
        <taxon>Bacillaceae</taxon>
        <taxon>Marinococcus</taxon>
    </lineage>
</organism>
<dbReference type="CDD" id="cd00077">
    <property type="entry name" value="HDc"/>
    <property type="match status" value="1"/>
</dbReference>
<dbReference type="RefSeq" id="WP_091614518.1">
    <property type="nucleotide sequence ID" value="NZ_FNNC01000004.1"/>
</dbReference>
<feature type="domain" description="HD" evidence="1">
    <location>
        <begin position="23"/>
        <end position="139"/>
    </location>
</feature>
<dbReference type="AlphaFoldDB" id="A0A1H2VCB6"/>
<dbReference type="SUPFAM" id="SSF109604">
    <property type="entry name" value="HD-domain/PDEase-like"/>
    <property type="match status" value="1"/>
</dbReference>
<dbReference type="Gene3D" id="1.10.3210.10">
    <property type="entry name" value="Hypothetical protein af1432"/>
    <property type="match status" value="1"/>
</dbReference>
<dbReference type="STRING" id="1122204.SAMN05421781_2021"/>
<evidence type="ECO:0000313" key="3">
    <source>
        <dbReference type="Proteomes" id="UP000199488"/>
    </source>
</evidence>
<dbReference type="OrthoDB" id="2352233at2"/>
<dbReference type="EMBL" id="FNNC01000004">
    <property type="protein sequence ID" value="SDW65890.1"/>
    <property type="molecule type" value="Genomic_DNA"/>
</dbReference>
<dbReference type="InterPro" id="IPR006675">
    <property type="entry name" value="HDIG_dom"/>
</dbReference>